<gene>
    <name evidence="11" type="ORF">SNE25_28025</name>
</gene>
<evidence type="ECO:0000256" key="1">
    <source>
        <dbReference type="ARBA" id="ARBA00000085"/>
    </source>
</evidence>
<dbReference type="Gene3D" id="3.30.565.10">
    <property type="entry name" value="Histidine kinase-like ATPase, C-terminal domain"/>
    <property type="match status" value="1"/>
</dbReference>
<dbReference type="SMART" id="SM00342">
    <property type="entry name" value="HTH_ARAC"/>
    <property type="match status" value="1"/>
</dbReference>
<proteinExistence type="predicted"/>
<dbReference type="InterPro" id="IPR015943">
    <property type="entry name" value="WD40/YVTN_repeat-like_dom_sf"/>
</dbReference>
<dbReference type="Pfam" id="PF02518">
    <property type="entry name" value="HATPase_c"/>
    <property type="match status" value="1"/>
</dbReference>
<dbReference type="PROSITE" id="PS00041">
    <property type="entry name" value="HTH_ARAC_FAMILY_1"/>
    <property type="match status" value="1"/>
</dbReference>
<dbReference type="CDD" id="cd00082">
    <property type="entry name" value="HisKA"/>
    <property type="match status" value="1"/>
</dbReference>
<dbReference type="Pfam" id="PF00512">
    <property type="entry name" value="HisKA"/>
    <property type="match status" value="1"/>
</dbReference>
<dbReference type="InterPro" id="IPR009057">
    <property type="entry name" value="Homeodomain-like_sf"/>
</dbReference>
<dbReference type="EMBL" id="CP139558">
    <property type="protein sequence ID" value="WPU93171.1"/>
    <property type="molecule type" value="Genomic_DNA"/>
</dbReference>
<evidence type="ECO:0000259" key="8">
    <source>
        <dbReference type="PROSITE" id="PS01124"/>
    </source>
</evidence>
<dbReference type="InterPro" id="IPR036097">
    <property type="entry name" value="HisK_dim/P_sf"/>
</dbReference>
<feature type="domain" description="Response regulatory" evidence="10">
    <location>
        <begin position="1129"/>
        <end position="1244"/>
    </location>
</feature>
<dbReference type="SUPFAM" id="SSF47384">
    <property type="entry name" value="Homodimeric domain of signal transducing histidine kinase"/>
    <property type="match status" value="1"/>
</dbReference>
<dbReference type="PRINTS" id="PR00344">
    <property type="entry name" value="BCTRLSENSOR"/>
</dbReference>
<dbReference type="SUPFAM" id="SSF46689">
    <property type="entry name" value="Homeodomain-like"/>
    <property type="match status" value="1"/>
</dbReference>
<protein>
    <recommendedName>
        <fullName evidence="2">histidine kinase</fullName>
        <ecNumber evidence="2">2.7.13.3</ecNumber>
    </recommendedName>
</protein>
<keyword evidence="12" id="KW-1185">Reference proteome</keyword>
<dbReference type="Gene3D" id="3.40.50.2300">
    <property type="match status" value="1"/>
</dbReference>
<dbReference type="SMART" id="SM00387">
    <property type="entry name" value="HATPase_c"/>
    <property type="match status" value="1"/>
</dbReference>
<dbReference type="Gene3D" id="2.130.10.10">
    <property type="entry name" value="YVTN repeat-like/Quinoprotein amine dehydrogenase"/>
    <property type="match status" value="2"/>
</dbReference>
<dbReference type="InterPro" id="IPR001789">
    <property type="entry name" value="Sig_transdc_resp-reg_receiver"/>
</dbReference>
<dbReference type="Pfam" id="PF07494">
    <property type="entry name" value="Reg_prop"/>
    <property type="match status" value="7"/>
</dbReference>
<organism evidence="11 12">
    <name type="scientific">Mucilaginibacter sabulilitoris</name>
    <dbReference type="NCBI Taxonomy" id="1173583"/>
    <lineage>
        <taxon>Bacteria</taxon>
        <taxon>Pseudomonadati</taxon>
        <taxon>Bacteroidota</taxon>
        <taxon>Sphingobacteriia</taxon>
        <taxon>Sphingobacteriales</taxon>
        <taxon>Sphingobacteriaceae</taxon>
        <taxon>Mucilaginibacter</taxon>
    </lineage>
</organism>
<accession>A0ABZ0TKF1</accession>
<dbReference type="InterPro" id="IPR004358">
    <property type="entry name" value="Sig_transdc_His_kin-like_C"/>
</dbReference>
<dbReference type="SUPFAM" id="SSF55874">
    <property type="entry name" value="ATPase domain of HSP90 chaperone/DNA topoisomerase II/histidine kinase"/>
    <property type="match status" value="1"/>
</dbReference>
<dbReference type="PANTHER" id="PTHR43547:SF2">
    <property type="entry name" value="HYBRID SIGNAL TRANSDUCTION HISTIDINE KINASE C"/>
    <property type="match status" value="1"/>
</dbReference>
<evidence type="ECO:0000256" key="5">
    <source>
        <dbReference type="ARBA" id="ARBA00023125"/>
    </source>
</evidence>
<dbReference type="RefSeq" id="WP_321562323.1">
    <property type="nucleotide sequence ID" value="NZ_CP139558.1"/>
</dbReference>
<dbReference type="InterPro" id="IPR003661">
    <property type="entry name" value="HisK_dim/P_dom"/>
</dbReference>
<dbReference type="SMART" id="SM00448">
    <property type="entry name" value="REC"/>
    <property type="match status" value="1"/>
</dbReference>
<dbReference type="InterPro" id="IPR011110">
    <property type="entry name" value="Reg_prop"/>
</dbReference>
<evidence type="ECO:0000256" key="7">
    <source>
        <dbReference type="PROSITE-ProRule" id="PRU00169"/>
    </source>
</evidence>
<keyword evidence="3 7" id="KW-0597">Phosphoprotein</keyword>
<feature type="domain" description="HTH araC/xylS-type" evidence="8">
    <location>
        <begin position="1276"/>
        <end position="1375"/>
    </location>
</feature>
<dbReference type="Pfam" id="PF07495">
    <property type="entry name" value="Y_Y_Y"/>
    <property type="match status" value="1"/>
</dbReference>
<comment type="catalytic activity">
    <reaction evidence="1">
        <text>ATP + protein L-histidine = ADP + protein N-phospho-L-histidine.</text>
        <dbReference type="EC" id="2.7.13.3"/>
    </reaction>
</comment>
<feature type="domain" description="Histidine kinase" evidence="9">
    <location>
        <begin position="861"/>
        <end position="1077"/>
    </location>
</feature>
<dbReference type="SUPFAM" id="SSF63829">
    <property type="entry name" value="Calcium-dependent phosphotriesterase"/>
    <property type="match status" value="3"/>
</dbReference>
<dbReference type="Pfam" id="PF12833">
    <property type="entry name" value="HTH_18"/>
    <property type="match status" value="1"/>
</dbReference>
<dbReference type="Gene3D" id="1.10.10.60">
    <property type="entry name" value="Homeodomain-like"/>
    <property type="match status" value="1"/>
</dbReference>
<evidence type="ECO:0000259" key="9">
    <source>
        <dbReference type="PROSITE" id="PS50109"/>
    </source>
</evidence>
<keyword evidence="5" id="KW-0238">DNA-binding</keyword>
<dbReference type="InterPro" id="IPR018060">
    <property type="entry name" value="HTH_AraC"/>
</dbReference>
<evidence type="ECO:0000256" key="6">
    <source>
        <dbReference type="ARBA" id="ARBA00023163"/>
    </source>
</evidence>
<name>A0ABZ0TKF1_9SPHI</name>
<evidence type="ECO:0000256" key="2">
    <source>
        <dbReference type="ARBA" id="ARBA00012438"/>
    </source>
</evidence>
<dbReference type="SMART" id="SM00388">
    <property type="entry name" value="HisKA"/>
    <property type="match status" value="1"/>
</dbReference>
<sequence>MEKKIPLYFFLFVFVFSGYAQSPIKNKILNYSLKDGLSFGIVNSITQDDKGFMWFATNDGLNRFDGTNFRVFKSRQVDPSALASNYVQKVLCDVHGNIWVSSRNGLSKLDTRTEKFIHYKLTSGRAVKSDVGNIVQSHDGNLWIATYGLGFSYFNIKTTKFINYTQANLPGLSSNRVISLFEDSKGLLWVGTQENGINVFSHNGGVIVTRQSLTSQIANLSAARINDIFEDHFHNIWIATGNGLIYYNRQYNKFSLLQTSQPDIKSKRYISVIEDSNKQLLVGLQDGGLYKVSLGHDANYNTENFLLQPVTGDDDYYLTQRSVQTLYIDKDKNIWVGTYGDGIYMVSSIKEKFSKITKKRFGFGGESPVRFYGMCSDQDGFLWLGTDGEGIFKTSHNGNQVKQYKADGKPGSITDNAILCIYSDKNGNVWIGTYAKGLFLYDKKTDSFINYKHDQNDLKSLGGNDVRVIYQDNHKNLWVGTNGGGLSLFNTITKTFTNYTPANSGITSYDVRSIAEAENGNLWIGTYGGGLSFYNFGQKKFSRFFSPVDEKNNLPSQVIFSIVPDNQKRLWIGTEGDGLISYDLENKRFKKFNETNGLANNTVSAIKESGSGSLWLSTNKGLSNIDTHTDKILNYDQSDGLQAGQFNGGSVLFDTTNKLMYFGGTEGLNFFDPEKVNQSNYKPRVIITGLQIFGKQVEVGAVDKDRAVLPEAINEARQITLMPDQSVFSIQYTSLNYTYPQKGSFAYKLEGLDKSWNYVGNQRLATYRYLEPGDYVFKVKASNQDGLWSENYATLQIKIMPPWYKTWWAYLSYIIVTGLIIYRYMLYRANQTKLKYEIKVAQLSAEKDRELSERKLSFFTNISHEFRTPLTLIINPVKDMLFGNSGQINDPNNVHIIYRNARRLLSLVDQLLLFRKAESETDKLKIVRLNIVALCHEVFLCFNHQARTKHIQFDFFSPKEVIEIFADREKIEIALFNLISNALKFTPDHGSVSCIITDADVRVGIEIKDSGCGIAEGTGDQLFNKFYQLQNTAPLAGGFGIGLYLVKLFIESHKGTISYTSQQEQGTVFNVSLLKGREHLGQHFVFEDVAETSVFLDELIEIKDELVTIETGNSIKTRSHEALSSDTKTMLLIDDNHQIRSYLKQIFAAEFEIFEADNGTQGLELVYHLVPDIVISDVMMQGLSGIEVCSRIKEDQVLNHIPVILLTASSSPEIKLKGIEGGADDYISKPFEKELLIARVNGILKSRNNLQKYFYNEITLKSNDLKISQEYKEFLEKCLQIVELHLSDPDFSIKTLATEINMSHSNLYKRIKSISGQSANSFIRFIRLRKAAEILLTTDSTVYETASMVGINDLKYFREQFNKLFGINPSDYVKKYRKPFHNNYNVSRDIVKDH</sequence>
<dbReference type="PROSITE" id="PS01124">
    <property type="entry name" value="HTH_ARAC_FAMILY_2"/>
    <property type="match status" value="1"/>
</dbReference>
<feature type="modified residue" description="4-aspartylphosphate" evidence="7">
    <location>
        <position position="1177"/>
    </location>
</feature>
<dbReference type="Gene3D" id="2.60.40.10">
    <property type="entry name" value="Immunoglobulins"/>
    <property type="match status" value="1"/>
</dbReference>
<evidence type="ECO:0000313" key="12">
    <source>
        <dbReference type="Proteomes" id="UP001324380"/>
    </source>
</evidence>
<dbReference type="InterPro" id="IPR005467">
    <property type="entry name" value="His_kinase_dom"/>
</dbReference>
<dbReference type="InterPro" id="IPR003594">
    <property type="entry name" value="HATPase_dom"/>
</dbReference>
<dbReference type="InterPro" id="IPR011123">
    <property type="entry name" value="Y_Y_Y"/>
</dbReference>
<dbReference type="InterPro" id="IPR011006">
    <property type="entry name" value="CheY-like_superfamily"/>
</dbReference>
<dbReference type="InterPro" id="IPR036890">
    <property type="entry name" value="HATPase_C_sf"/>
</dbReference>
<dbReference type="CDD" id="cd00075">
    <property type="entry name" value="HATPase"/>
    <property type="match status" value="1"/>
</dbReference>
<dbReference type="Gene3D" id="1.10.287.130">
    <property type="match status" value="1"/>
</dbReference>
<evidence type="ECO:0000256" key="4">
    <source>
        <dbReference type="ARBA" id="ARBA00023015"/>
    </source>
</evidence>
<dbReference type="PROSITE" id="PS50110">
    <property type="entry name" value="RESPONSE_REGULATORY"/>
    <property type="match status" value="1"/>
</dbReference>
<keyword evidence="4" id="KW-0805">Transcription regulation</keyword>
<evidence type="ECO:0000313" key="11">
    <source>
        <dbReference type="EMBL" id="WPU93171.1"/>
    </source>
</evidence>
<reference evidence="11 12" key="1">
    <citation type="submission" date="2023-11" db="EMBL/GenBank/DDBJ databases">
        <title>Analysis of the Genomes of Mucilaginibacter gossypii cycad 4 and M. sabulilitoris SNA2: microbes with the potential for plant growth promotion.</title>
        <authorList>
            <person name="Hirsch A.M."/>
            <person name="Humm E."/>
            <person name="Rubbi M."/>
            <person name="Del Vecchio G."/>
            <person name="Ha S.M."/>
            <person name="Pellegrini M."/>
            <person name="Gunsalus R.P."/>
        </authorList>
    </citation>
    <scope>NUCLEOTIDE SEQUENCE [LARGE SCALE GENOMIC DNA]</scope>
    <source>
        <strain evidence="11 12">SNA2</strain>
    </source>
</reference>
<dbReference type="PROSITE" id="PS50109">
    <property type="entry name" value="HIS_KIN"/>
    <property type="match status" value="1"/>
</dbReference>
<dbReference type="PANTHER" id="PTHR43547">
    <property type="entry name" value="TWO-COMPONENT HISTIDINE KINASE"/>
    <property type="match status" value="1"/>
</dbReference>
<dbReference type="Proteomes" id="UP001324380">
    <property type="component" value="Chromosome"/>
</dbReference>
<dbReference type="Pfam" id="PF00072">
    <property type="entry name" value="Response_reg"/>
    <property type="match status" value="1"/>
</dbReference>
<evidence type="ECO:0000256" key="3">
    <source>
        <dbReference type="ARBA" id="ARBA00022553"/>
    </source>
</evidence>
<dbReference type="InterPro" id="IPR018062">
    <property type="entry name" value="HTH_AraC-typ_CS"/>
</dbReference>
<evidence type="ECO:0000259" key="10">
    <source>
        <dbReference type="PROSITE" id="PS50110"/>
    </source>
</evidence>
<keyword evidence="6" id="KW-0804">Transcription</keyword>
<dbReference type="EC" id="2.7.13.3" evidence="2"/>
<dbReference type="InterPro" id="IPR013783">
    <property type="entry name" value="Ig-like_fold"/>
</dbReference>
<dbReference type="SUPFAM" id="SSF52172">
    <property type="entry name" value="CheY-like"/>
    <property type="match status" value="1"/>
</dbReference>